<keyword evidence="3" id="KW-1185">Reference proteome</keyword>
<sequence length="488" mass="55066">MPSNSIRTSDVPASIASKTEWTDWEQPDFDIALRPFIDFDIEMPECSNHIIRDPGAVLYALGYSGSNVNPAFPYYITGIEIHKGPDCQDDDPEIVELPDGEDLIEEVIPAQIPVIEEEPEDSGIFGEEPAIDGPPRRLVRRAPPQTPPEEEEKEEDKENFRGGQGAGGNNGNANNGNNRGGGNRREAFRTLNFDNLPRIQLNPQTQIDDPPEPFNPLSGMSLRFAQPTYPGLQQQGLQLPRQFGPQRPQYNPPNQIEPNYFNERPIQQINPFSNSFRKLSFNDDDQDNVPLSNFMRVRLGLPPVDPIATPNLDETIISADNGNDDQMEIIETTPDNRPIDRTNLMENPLQFRLRNQDFRPVAQPNLGSTAFRELDFGQLFPQRRNAEMQPGTNPVGSNQPENLRSMVIEDPYSVRNADFDGFSAVRNAIQFVETGGYSRSPPRNQPATMNIPPMDNQDDVYQVNVYPDNEIKGDISFRFMIDYSRKHS</sequence>
<feature type="region of interest" description="Disordered" evidence="1">
    <location>
        <begin position="116"/>
        <end position="185"/>
    </location>
</feature>
<feature type="compositionally biased region" description="Acidic residues" evidence="1">
    <location>
        <begin position="148"/>
        <end position="157"/>
    </location>
</feature>
<accession>W7HSW4</accession>
<reference evidence="2 3" key="1">
    <citation type="submission" date="2013-05" db="EMBL/GenBank/DDBJ databases">
        <title>Drechslerella stenobrocha genome reveals carnivorous origination and mechanical trapping mechanism of predatory fungi.</title>
        <authorList>
            <person name="Liu X."/>
            <person name="Zhang W."/>
            <person name="Liu K."/>
        </authorList>
    </citation>
    <scope>NUCLEOTIDE SEQUENCE [LARGE SCALE GENOMIC DNA]</scope>
    <source>
        <strain evidence="2 3">248</strain>
    </source>
</reference>
<evidence type="ECO:0000256" key="1">
    <source>
        <dbReference type="SAM" id="MobiDB-lite"/>
    </source>
</evidence>
<evidence type="ECO:0000313" key="3">
    <source>
        <dbReference type="Proteomes" id="UP000024837"/>
    </source>
</evidence>
<dbReference type="AlphaFoldDB" id="W7HSW4"/>
<name>W7HSW4_9PEZI</name>
<dbReference type="OrthoDB" id="10681792at2759"/>
<dbReference type="HOGENOM" id="CLU_559004_0_0_1"/>
<protein>
    <submittedName>
        <fullName evidence="2">Uncharacterized protein</fullName>
    </submittedName>
</protein>
<dbReference type="EMBL" id="KI966412">
    <property type="protein sequence ID" value="EWC47176.1"/>
    <property type="molecule type" value="Genomic_DNA"/>
</dbReference>
<evidence type="ECO:0000313" key="2">
    <source>
        <dbReference type="EMBL" id="EWC47176.1"/>
    </source>
</evidence>
<dbReference type="Proteomes" id="UP000024837">
    <property type="component" value="Unassembled WGS sequence"/>
</dbReference>
<organism evidence="2 3">
    <name type="scientific">Drechslerella stenobrocha 248</name>
    <dbReference type="NCBI Taxonomy" id="1043628"/>
    <lineage>
        <taxon>Eukaryota</taxon>
        <taxon>Fungi</taxon>
        <taxon>Dikarya</taxon>
        <taxon>Ascomycota</taxon>
        <taxon>Pezizomycotina</taxon>
        <taxon>Orbiliomycetes</taxon>
        <taxon>Orbiliales</taxon>
        <taxon>Orbiliaceae</taxon>
        <taxon>Drechslerella</taxon>
    </lineage>
</organism>
<gene>
    <name evidence="2" type="ORF">DRE_03545</name>
</gene>
<proteinExistence type="predicted"/>